<dbReference type="GO" id="GO:0004252">
    <property type="term" value="F:serine-type endopeptidase activity"/>
    <property type="evidence" value="ECO:0007669"/>
    <property type="project" value="InterPro"/>
</dbReference>
<dbReference type="OrthoDB" id="5564030at2"/>
<dbReference type="InterPro" id="IPR036286">
    <property type="entry name" value="LexA/Signal_pep-like_sf"/>
</dbReference>
<organism evidence="2 3">
    <name type="scientific">Denitratisoma oestradiolicum</name>
    <dbReference type="NCBI Taxonomy" id="311182"/>
    <lineage>
        <taxon>Bacteria</taxon>
        <taxon>Pseudomonadati</taxon>
        <taxon>Pseudomonadota</taxon>
        <taxon>Betaproteobacteria</taxon>
        <taxon>Nitrosomonadales</taxon>
        <taxon>Sterolibacteriaceae</taxon>
        <taxon>Denitratisoma</taxon>
    </lineage>
</organism>
<dbReference type="Proteomes" id="UP000515733">
    <property type="component" value="Chromosome"/>
</dbReference>
<reference evidence="2 3" key="1">
    <citation type="submission" date="2020-03" db="EMBL/GenBank/DDBJ databases">
        <authorList>
            <consortium name="Genoscope - CEA"/>
            <person name="William W."/>
        </authorList>
    </citation>
    <scope>NUCLEOTIDE SEQUENCE [LARGE SCALE GENOMIC DNA]</scope>
    <source>
        <strain evidence="3">DSM 16959</strain>
    </source>
</reference>
<protein>
    <recommendedName>
        <fullName evidence="1">Peptidase S26 domain-containing protein</fullName>
    </recommendedName>
</protein>
<dbReference type="SUPFAM" id="SSF51306">
    <property type="entry name" value="LexA/Signal peptidase"/>
    <property type="match status" value="1"/>
</dbReference>
<gene>
    <name evidence="2" type="ORF">DENOEST_1915</name>
</gene>
<accession>A0A6S6Y968</accession>
<dbReference type="CDD" id="cd06462">
    <property type="entry name" value="Peptidase_S24_S26"/>
    <property type="match status" value="1"/>
</dbReference>
<proteinExistence type="predicted"/>
<name>A0A6S6Y968_9PROT</name>
<dbReference type="RefSeq" id="WP_145769084.1">
    <property type="nucleotide sequence ID" value="NZ_LR778301.1"/>
</dbReference>
<sequence>MLIRLYDLIGRWFPFVLWAMAAQMAFGRAYLVGLNLTESLPGIVFLVERGVMPERGDLVAFKWEANWPYPHGSIFLKRLIGLPGATVTTHGREFFVDGTSVGRAKGKARTGETLEIGPIGTIPNGFYYVAGSHPDSLDSRYQITGWIARERIIGKAHRIF</sequence>
<dbReference type="Pfam" id="PF10502">
    <property type="entry name" value="Peptidase_S26"/>
    <property type="match status" value="1"/>
</dbReference>
<feature type="domain" description="Peptidase S26" evidence="1">
    <location>
        <begin position="9"/>
        <end position="158"/>
    </location>
</feature>
<dbReference type="GO" id="GO:0006465">
    <property type="term" value="P:signal peptide processing"/>
    <property type="evidence" value="ECO:0007669"/>
    <property type="project" value="InterPro"/>
</dbReference>
<dbReference type="EMBL" id="LR778301">
    <property type="protein sequence ID" value="CAB1369080.1"/>
    <property type="molecule type" value="Genomic_DNA"/>
</dbReference>
<dbReference type="InterPro" id="IPR019533">
    <property type="entry name" value="Peptidase_S26"/>
</dbReference>
<evidence type="ECO:0000313" key="3">
    <source>
        <dbReference type="Proteomes" id="UP000515733"/>
    </source>
</evidence>
<dbReference type="KEGG" id="doe:DENOEST_1915"/>
<dbReference type="Gene3D" id="2.10.109.10">
    <property type="entry name" value="Umud Fragment, subunit A"/>
    <property type="match status" value="1"/>
</dbReference>
<dbReference type="AlphaFoldDB" id="A0A6S6Y968"/>
<keyword evidence="3" id="KW-1185">Reference proteome</keyword>
<evidence type="ECO:0000259" key="1">
    <source>
        <dbReference type="Pfam" id="PF10502"/>
    </source>
</evidence>
<evidence type="ECO:0000313" key="2">
    <source>
        <dbReference type="EMBL" id="CAB1369080.1"/>
    </source>
</evidence>